<keyword evidence="4" id="KW-1185">Reference proteome</keyword>
<feature type="compositionally biased region" description="Basic and acidic residues" evidence="1">
    <location>
        <begin position="10"/>
        <end position="22"/>
    </location>
</feature>
<name>A0A232F5I6_9HYME</name>
<organism evidence="3 4">
    <name type="scientific">Trichomalopsis sarcophagae</name>
    <dbReference type="NCBI Taxonomy" id="543379"/>
    <lineage>
        <taxon>Eukaryota</taxon>
        <taxon>Metazoa</taxon>
        <taxon>Ecdysozoa</taxon>
        <taxon>Arthropoda</taxon>
        <taxon>Hexapoda</taxon>
        <taxon>Insecta</taxon>
        <taxon>Pterygota</taxon>
        <taxon>Neoptera</taxon>
        <taxon>Endopterygota</taxon>
        <taxon>Hymenoptera</taxon>
        <taxon>Apocrita</taxon>
        <taxon>Proctotrupomorpha</taxon>
        <taxon>Chalcidoidea</taxon>
        <taxon>Pteromalidae</taxon>
        <taxon>Pteromalinae</taxon>
        <taxon>Trichomalopsis</taxon>
    </lineage>
</organism>
<evidence type="ECO:0000256" key="1">
    <source>
        <dbReference type="SAM" id="MobiDB-lite"/>
    </source>
</evidence>
<reference evidence="3 4" key="1">
    <citation type="journal article" date="2017" name="Curr. Biol.">
        <title>The Evolution of Venom by Co-option of Single-Copy Genes.</title>
        <authorList>
            <person name="Martinson E.O."/>
            <person name="Mrinalini"/>
            <person name="Kelkar Y.D."/>
            <person name="Chang C.H."/>
            <person name="Werren J.H."/>
        </authorList>
    </citation>
    <scope>NUCLEOTIDE SEQUENCE [LARGE SCALE GENOMIC DNA]</scope>
    <source>
        <strain evidence="3 4">Alberta</strain>
        <tissue evidence="3">Whole body</tissue>
    </source>
</reference>
<sequence>MWRKRKKKEKSSEFIRAKERERERSESTMSQVSCDSQRCFFASATSTIPLMYFFLYFCVLRWLIQSTSLFLSCRPRVFVYTFVCVCVSDVSYTWMIVSELGQSVASVEFWQVSILNTRFPKKKIEKKNHKGFTMTDIRYTLRGMYFHGYNILLRLL</sequence>
<evidence type="ECO:0000256" key="2">
    <source>
        <dbReference type="SAM" id="Phobius"/>
    </source>
</evidence>
<keyword evidence="2" id="KW-0812">Transmembrane</keyword>
<evidence type="ECO:0000313" key="4">
    <source>
        <dbReference type="Proteomes" id="UP000215335"/>
    </source>
</evidence>
<accession>A0A232F5I6</accession>
<protein>
    <submittedName>
        <fullName evidence="3">Uncharacterized protein</fullName>
    </submittedName>
</protein>
<dbReference type="EMBL" id="NNAY01000883">
    <property type="protein sequence ID" value="OXU26074.1"/>
    <property type="molecule type" value="Genomic_DNA"/>
</dbReference>
<feature type="region of interest" description="Disordered" evidence="1">
    <location>
        <begin position="1"/>
        <end position="22"/>
    </location>
</feature>
<dbReference type="AlphaFoldDB" id="A0A232F5I6"/>
<proteinExistence type="predicted"/>
<comment type="caution">
    <text evidence="3">The sequence shown here is derived from an EMBL/GenBank/DDBJ whole genome shotgun (WGS) entry which is preliminary data.</text>
</comment>
<feature type="transmembrane region" description="Helical" evidence="2">
    <location>
        <begin position="39"/>
        <end position="57"/>
    </location>
</feature>
<gene>
    <name evidence="3" type="ORF">TSAR_001695</name>
</gene>
<keyword evidence="2" id="KW-1133">Transmembrane helix</keyword>
<keyword evidence="2" id="KW-0472">Membrane</keyword>
<dbReference type="Proteomes" id="UP000215335">
    <property type="component" value="Unassembled WGS sequence"/>
</dbReference>
<evidence type="ECO:0000313" key="3">
    <source>
        <dbReference type="EMBL" id="OXU26074.1"/>
    </source>
</evidence>